<dbReference type="EMBL" id="JAHQIW010006368">
    <property type="protein sequence ID" value="KAJ1368959.1"/>
    <property type="molecule type" value="Genomic_DNA"/>
</dbReference>
<accession>A0AAD5WG23</accession>
<sequence length="61" mass="6862">MHHSHAAPICVRPSSDLQSGSYVIPHIEALWSAIYEFRYNSYISSMVVFGPTNPLQACSYM</sequence>
<proteinExistence type="predicted"/>
<reference evidence="1" key="1">
    <citation type="submission" date="2021-06" db="EMBL/GenBank/DDBJ databases">
        <title>Parelaphostrongylus tenuis whole genome reference sequence.</title>
        <authorList>
            <person name="Garwood T.J."/>
            <person name="Larsen P.A."/>
            <person name="Fountain-Jones N.M."/>
            <person name="Garbe J.R."/>
            <person name="Macchietto M.G."/>
            <person name="Kania S.A."/>
            <person name="Gerhold R.W."/>
            <person name="Richards J.E."/>
            <person name="Wolf T.M."/>
        </authorList>
    </citation>
    <scope>NUCLEOTIDE SEQUENCE</scope>
    <source>
        <strain evidence="1">MNPRO001-30</strain>
        <tissue evidence="1">Meninges</tissue>
    </source>
</reference>
<keyword evidence="2" id="KW-1185">Reference proteome</keyword>
<name>A0AAD5WG23_PARTN</name>
<evidence type="ECO:0000313" key="2">
    <source>
        <dbReference type="Proteomes" id="UP001196413"/>
    </source>
</evidence>
<protein>
    <submittedName>
        <fullName evidence="1">Uncharacterized protein</fullName>
    </submittedName>
</protein>
<organism evidence="1 2">
    <name type="scientific">Parelaphostrongylus tenuis</name>
    <name type="common">Meningeal worm</name>
    <dbReference type="NCBI Taxonomy" id="148309"/>
    <lineage>
        <taxon>Eukaryota</taxon>
        <taxon>Metazoa</taxon>
        <taxon>Ecdysozoa</taxon>
        <taxon>Nematoda</taxon>
        <taxon>Chromadorea</taxon>
        <taxon>Rhabditida</taxon>
        <taxon>Rhabditina</taxon>
        <taxon>Rhabditomorpha</taxon>
        <taxon>Strongyloidea</taxon>
        <taxon>Metastrongylidae</taxon>
        <taxon>Parelaphostrongylus</taxon>
    </lineage>
</organism>
<comment type="caution">
    <text evidence="1">The sequence shown here is derived from an EMBL/GenBank/DDBJ whole genome shotgun (WGS) entry which is preliminary data.</text>
</comment>
<gene>
    <name evidence="1" type="ORF">KIN20_030326</name>
</gene>
<evidence type="ECO:0000313" key="1">
    <source>
        <dbReference type="EMBL" id="KAJ1368959.1"/>
    </source>
</evidence>
<dbReference type="Proteomes" id="UP001196413">
    <property type="component" value="Unassembled WGS sequence"/>
</dbReference>
<dbReference type="AlphaFoldDB" id="A0AAD5WG23"/>